<gene>
    <name evidence="3" type="ORF">SAMN05660420_00534</name>
</gene>
<dbReference type="PANTHER" id="PTHR42983">
    <property type="entry name" value="DINITROGENASE IRON-MOLYBDENUM COFACTOR PROTEIN-RELATED"/>
    <property type="match status" value="1"/>
</dbReference>
<evidence type="ECO:0000313" key="3">
    <source>
        <dbReference type="EMBL" id="SDZ83375.1"/>
    </source>
</evidence>
<name>A0A1H3W8F0_9BACT</name>
<evidence type="ECO:0000259" key="2">
    <source>
        <dbReference type="Pfam" id="PF02579"/>
    </source>
</evidence>
<dbReference type="PANTHER" id="PTHR42983:SF1">
    <property type="entry name" value="IRON-MOLYBDENUM PROTEIN"/>
    <property type="match status" value="1"/>
</dbReference>
<dbReference type="OrthoDB" id="9807451at2"/>
<dbReference type="EMBL" id="FNQN01000001">
    <property type="protein sequence ID" value="SDZ83375.1"/>
    <property type="molecule type" value="Genomic_DNA"/>
</dbReference>
<dbReference type="RefSeq" id="WP_092344420.1">
    <property type="nucleotide sequence ID" value="NZ_FNQN01000001.1"/>
</dbReference>
<feature type="compositionally biased region" description="Gly residues" evidence="1">
    <location>
        <begin position="144"/>
        <end position="173"/>
    </location>
</feature>
<reference evidence="3 4" key="1">
    <citation type="submission" date="2016-10" db="EMBL/GenBank/DDBJ databases">
        <authorList>
            <person name="de Groot N.N."/>
        </authorList>
    </citation>
    <scope>NUCLEOTIDE SEQUENCE [LARGE SCALE GENOMIC DNA]</scope>
    <source>
        <strain evidence="3 4">DSM 7343</strain>
    </source>
</reference>
<feature type="region of interest" description="Disordered" evidence="1">
    <location>
        <begin position="142"/>
        <end position="173"/>
    </location>
</feature>
<dbReference type="STRING" id="37625.SAMN05660420_00534"/>
<feature type="domain" description="Dinitrogenase iron-molybdenum cofactor biosynthesis" evidence="2">
    <location>
        <begin position="13"/>
        <end position="102"/>
    </location>
</feature>
<keyword evidence="4" id="KW-1185">Reference proteome</keyword>
<protein>
    <submittedName>
        <fullName evidence="3">Predicted Fe-Mo cluster-binding protein, NifX family</fullName>
    </submittedName>
</protein>
<dbReference type="AlphaFoldDB" id="A0A1H3W8F0"/>
<proteinExistence type="predicted"/>
<dbReference type="Gene3D" id="3.30.420.130">
    <property type="entry name" value="Dinitrogenase iron-molybdenum cofactor biosynthesis domain"/>
    <property type="match status" value="1"/>
</dbReference>
<dbReference type="Proteomes" id="UP000199409">
    <property type="component" value="Unassembled WGS sequence"/>
</dbReference>
<sequence>MLIAITAQENSLQSEIDPRFGRAAYYLIINTETDEVTGHDNSAGINAANGAGTGAAQTLSEYGVEALYTGKVGPKAAEVLNQAKIPYFEDISGTVQDVLDQIKGGGSPKQAIANSNTPTASQTVINPDSDVASRCPGALTGAGRRMGNGCGQGQGKRCGSGRGQGQGRGGCRR</sequence>
<evidence type="ECO:0000313" key="4">
    <source>
        <dbReference type="Proteomes" id="UP000199409"/>
    </source>
</evidence>
<evidence type="ECO:0000256" key="1">
    <source>
        <dbReference type="SAM" id="MobiDB-lite"/>
    </source>
</evidence>
<accession>A0A1H3W8F0</accession>
<organism evidence="3 4">
    <name type="scientific">Desulfuromusa kysingii</name>
    <dbReference type="NCBI Taxonomy" id="37625"/>
    <lineage>
        <taxon>Bacteria</taxon>
        <taxon>Pseudomonadati</taxon>
        <taxon>Thermodesulfobacteriota</taxon>
        <taxon>Desulfuromonadia</taxon>
        <taxon>Desulfuromonadales</taxon>
        <taxon>Geopsychrobacteraceae</taxon>
        <taxon>Desulfuromusa</taxon>
    </lineage>
</organism>
<dbReference type="SUPFAM" id="SSF53146">
    <property type="entry name" value="Nitrogenase accessory factor-like"/>
    <property type="match status" value="1"/>
</dbReference>
<dbReference type="Pfam" id="PF02579">
    <property type="entry name" value="Nitro_FeMo-Co"/>
    <property type="match status" value="1"/>
</dbReference>
<dbReference type="InterPro" id="IPR003731">
    <property type="entry name" value="Di-Nase_FeMo-co_biosynth"/>
</dbReference>
<dbReference type="InterPro" id="IPR036105">
    <property type="entry name" value="DiNase_FeMo-co_biosyn_sf"/>
</dbReference>